<organism evidence="1 2">
    <name type="scientific">Kitasatospora misakiensis</name>
    <dbReference type="NCBI Taxonomy" id="67330"/>
    <lineage>
        <taxon>Bacteria</taxon>
        <taxon>Bacillati</taxon>
        <taxon>Actinomycetota</taxon>
        <taxon>Actinomycetes</taxon>
        <taxon>Kitasatosporales</taxon>
        <taxon>Streptomycetaceae</taxon>
        <taxon>Kitasatospora</taxon>
    </lineage>
</organism>
<name>A0ABW0X559_9ACTN</name>
<sequence length="317" mass="34368">MFITRTIDHFLHLPVVDFSVDKPRRNGRGERIDLPEPGTVAWRLTVPYGSKSGFDAVWSAFLAAVDPATVRALLLGPWWIEEYVPVADALATIVADAGRFPALEGLVIADVSYEDCEISWLEMSDVTPALTAFPGLTDLVVRGGNGLMLAPVRHERLTHLRFETGGLPAEVVRAVAASELPALESLELWFGVDEYGGDATIDDVAPILTGTRLPALRHLGLENSEFQDEIAAAVAHAPVVAQLGTLSLAMGVLSDEGAAALLDGQPLTHLKSLDLHHHYLSEPMQERVRQALPGVDVDLSEAEEEDDGEWRYVAVSE</sequence>
<accession>A0ABW0X559</accession>
<gene>
    <name evidence="1" type="ORF">ACFP3U_18150</name>
</gene>
<dbReference type="InterPro" id="IPR047722">
    <property type="entry name" value="STM4015-like"/>
</dbReference>
<dbReference type="SUPFAM" id="SSF52047">
    <property type="entry name" value="RNI-like"/>
    <property type="match status" value="1"/>
</dbReference>
<evidence type="ECO:0000313" key="1">
    <source>
        <dbReference type="EMBL" id="MFC5664898.1"/>
    </source>
</evidence>
<reference evidence="2" key="1">
    <citation type="journal article" date="2019" name="Int. J. Syst. Evol. Microbiol.">
        <title>The Global Catalogue of Microorganisms (GCM) 10K type strain sequencing project: providing services to taxonomists for standard genome sequencing and annotation.</title>
        <authorList>
            <consortium name="The Broad Institute Genomics Platform"/>
            <consortium name="The Broad Institute Genome Sequencing Center for Infectious Disease"/>
            <person name="Wu L."/>
            <person name="Ma J."/>
        </authorList>
    </citation>
    <scope>NUCLEOTIDE SEQUENCE [LARGE SCALE GENOMIC DNA]</scope>
    <source>
        <strain evidence="2">CGMCC 4.1437</strain>
    </source>
</reference>
<dbReference type="Proteomes" id="UP001595975">
    <property type="component" value="Unassembled WGS sequence"/>
</dbReference>
<proteinExistence type="predicted"/>
<dbReference type="RefSeq" id="WP_380226584.1">
    <property type="nucleotide sequence ID" value="NZ_JBHSOF010000021.1"/>
</dbReference>
<dbReference type="EMBL" id="JBHSOF010000021">
    <property type="protein sequence ID" value="MFC5664898.1"/>
    <property type="molecule type" value="Genomic_DNA"/>
</dbReference>
<dbReference type="Gene3D" id="3.80.10.10">
    <property type="entry name" value="Ribonuclease Inhibitor"/>
    <property type="match status" value="1"/>
</dbReference>
<protein>
    <submittedName>
        <fullName evidence="1">STM4015 family protein</fullName>
    </submittedName>
</protein>
<keyword evidence="2" id="KW-1185">Reference proteome</keyword>
<dbReference type="NCBIfam" id="NF038076">
    <property type="entry name" value="fam_STM4015"/>
    <property type="match status" value="1"/>
</dbReference>
<dbReference type="InterPro" id="IPR032675">
    <property type="entry name" value="LRR_dom_sf"/>
</dbReference>
<comment type="caution">
    <text evidence="1">The sequence shown here is derived from an EMBL/GenBank/DDBJ whole genome shotgun (WGS) entry which is preliminary data.</text>
</comment>
<evidence type="ECO:0000313" key="2">
    <source>
        <dbReference type="Proteomes" id="UP001595975"/>
    </source>
</evidence>